<feature type="domain" description="4'-phosphopantetheinyl transferase" evidence="2">
    <location>
        <begin position="109"/>
        <end position="167"/>
    </location>
</feature>
<name>A0AA49GQB4_9BACT</name>
<dbReference type="AlphaFoldDB" id="A0AA49GQB4"/>
<protein>
    <submittedName>
        <fullName evidence="3">4'-phosphopantetheinyl transferase superfamily protein</fullName>
    </submittedName>
</protein>
<dbReference type="Gene3D" id="3.90.470.20">
    <property type="entry name" value="4'-phosphopantetheinyl transferase domain"/>
    <property type="match status" value="1"/>
</dbReference>
<reference evidence="3" key="1">
    <citation type="journal article" date="2023" name="Comput. Struct. Biotechnol. J.">
        <title>Discovery of a novel marine Bacteroidetes with a rich repertoire of carbohydrate-active enzymes.</title>
        <authorList>
            <person name="Chen B."/>
            <person name="Liu G."/>
            <person name="Chen Q."/>
            <person name="Wang H."/>
            <person name="Liu L."/>
            <person name="Tang K."/>
        </authorList>
    </citation>
    <scope>NUCLEOTIDE SEQUENCE</scope>
    <source>
        <strain evidence="3">TK19036</strain>
    </source>
</reference>
<evidence type="ECO:0000313" key="3">
    <source>
        <dbReference type="EMBL" id="WKN39050.1"/>
    </source>
</evidence>
<dbReference type="SUPFAM" id="SSF56214">
    <property type="entry name" value="4'-phosphopantetheinyl transferase"/>
    <property type="match status" value="2"/>
</dbReference>
<proteinExistence type="predicted"/>
<accession>A0AA49GQB4</accession>
<keyword evidence="1 3" id="KW-0808">Transferase</keyword>
<dbReference type="InterPro" id="IPR008278">
    <property type="entry name" value="4-PPantetheinyl_Trfase_dom"/>
</dbReference>
<reference evidence="3" key="2">
    <citation type="journal article" date="2024" name="Antonie Van Leeuwenhoek">
        <title>Roseihalotalea indica gen. nov., sp. nov., a halophilic Bacteroidetes from mesopelagic Southwest Indian Ocean with higher carbohydrate metabolic potential.</title>
        <authorList>
            <person name="Chen B."/>
            <person name="Zhang M."/>
            <person name="Lin D."/>
            <person name="Ye J."/>
            <person name="Tang K."/>
        </authorList>
    </citation>
    <scope>NUCLEOTIDE SEQUENCE</scope>
    <source>
        <strain evidence="3">TK19036</strain>
    </source>
</reference>
<dbReference type="GO" id="GO:0000287">
    <property type="term" value="F:magnesium ion binding"/>
    <property type="evidence" value="ECO:0007669"/>
    <property type="project" value="InterPro"/>
</dbReference>
<organism evidence="3">
    <name type="scientific">Roseihalotalea indica</name>
    <dbReference type="NCBI Taxonomy" id="2867963"/>
    <lineage>
        <taxon>Bacteria</taxon>
        <taxon>Pseudomonadati</taxon>
        <taxon>Bacteroidota</taxon>
        <taxon>Cytophagia</taxon>
        <taxon>Cytophagales</taxon>
        <taxon>Catalimonadaceae</taxon>
        <taxon>Roseihalotalea</taxon>
    </lineage>
</organism>
<sequence length="213" mass="24932">MPLVKLEKINQNSSWALWKIDETLEQLVQYVQLHPDDLTELHSIHHPRKQLEWLSGRAALRALLDAENQYEFRLRKDEKGKPHLNDHIYHISLANSYPYGVAIIHRNHPVGIDIEKPSSKLIRVKHKFLNSSEASEVKEDLHKLCIYWACKESLYKLYGRKQLSLKQNISVNPIYQPYSSIINAAISLEGQYYPFQLCALFRDDFYIVFSKVS</sequence>
<gene>
    <name evidence="3" type="ORF">K4G66_10085</name>
</gene>
<evidence type="ECO:0000259" key="2">
    <source>
        <dbReference type="Pfam" id="PF01648"/>
    </source>
</evidence>
<dbReference type="Pfam" id="PF01648">
    <property type="entry name" value="ACPS"/>
    <property type="match status" value="1"/>
</dbReference>
<dbReference type="EMBL" id="CP120682">
    <property type="protein sequence ID" value="WKN39050.1"/>
    <property type="molecule type" value="Genomic_DNA"/>
</dbReference>
<dbReference type="GO" id="GO:0008897">
    <property type="term" value="F:holo-[acyl-carrier-protein] synthase activity"/>
    <property type="evidence" value="ECO:0007669"/>
    <property type="project" value="InterPro"/>
</dbReference>
<dbReference type="InterPro" id="IPR037143">
    <property type="entry name" value="4-PPantetheinyl_Trfase_dom_sf"/>
</dbReference>
<evidence type="ECO:0000256" key="1">
    <source>
        <dbReference type="ARBA" id="ARBA00022679"/>
    </source>
</evidence>